<keyword evidence="1 3" id="KW-0853">WD repeat</keyword>
<name>A0ABD3P5P1_9STRA</name>
<dbReference type="InterPro" id="IPR036322">
    <property type="entry name" value="WD40_repeat_dom_sf"/>
</dbReference>
<dbReference type="PROSITE" id="PS50082">
    <property type="entry name" value="WD_REPEATS_2"/>
    <property type="match status" value="1"/>
</dbReference>
<proteinExistence type="predicted"/>
<dbReference type="PANTHER" id="PTHR19879">
    <property type="entry name" value="TRANSCRIPTION INITIATION FACTOR TFIID"/>
    <property type="match status" value="1"/>
</dbReference>
<feature type="compositionally biased region" description="Low complexity" evidence="4">
    <location>
        <begin position="38"/>
        <end position="51"/>
    </location>
</feature>
<dbReference type="EMBL" id="JALLAZ020001002">
    <property type="protein sequence ID" value="KAL3782733.1"/>
    <property type="molecule type" value="Genomic_DNA"/>
</dbReference>
<keyword evidence="6" id="KW-1185">Reference proteome</keyword>
<sequence>MANPHDGADYRPEVEFRPNAYREANVLHTAFFGRPLRSSSSSYSSSSSAASDVNDSPPSNAKKGEPSPQKNDLICTKVITSPMNERICMGGHKEVIFGLSFSPDGKYMATASQDSTICIWDVASHRLKATLSEGINIKFECLRVAWMGSKDDEIPTSAGRVREKYLLASAGADGIVRLWSATIADGSSDGGGEILIWKSVGELDHYLWEKNNGAIDDVEPSIEDGDKEEEDRPQIYGLQFVHSKTALPKMNILLVSTNDYIYLWNIAEDGDEGGDIKLRRFLHVLSIRFTNLNDGVYEANNFGGPRNPDNKLFVFDAQYSESNDLLGAALSDGTCRVISLHDGDDGPFYQERCVLGLPPGYFGTKGGHLTSLSWDQSGTRLATCIGSGRVVLWLLQLVNKNGIEELHPGCLSVLEGGHDVGRPMYGAKYCGGKEDDLLMTWGVDGKVCVWDSFSIGTVTSPLCTLISHLKEYPIYALDVTRGERQIAIAGGGDVGGFFGMPVYIYDI</sequence>
<dbReference type="PROSITE" id="PS00678">
    <property type="entry name" value="WD_REPEATS_1"/>
    <property type="match status" value="1"/>
</dbReference>
<dbReference type="Pfam" id="PF00400">
    <property type="entry name" value="WD40"/>
    <property type="match status" value="2"/>
</dbReference>
<dbReference type="InterPro" id="IPR015943">
    <property type="entry name" value="WD40/YVTN_repeat-like_dom_sf"/>
</dbReference>
<comment type="caution">
    <text evidence="5">The sequence shown here is derived from an EMBL/GenBank/DDBJ whole genome shotgun (WGS) entry which is preliminary data.</text>
</comment>
<gene>
    <name evidence="5" type="ORF">ACHAW5_006729</name>
</gene>
<evidence type="ECO:0000313" key="5">
    <source>
        <dbReference type="EMBL" id="KAL3782733.1"/>
    </source>
</evidence>
<dbReference type="AlphaFoldDB" id="A0ABD3P5P1"/>
<dbReference type="InterPro" id="IPR001680">
    <property type="entry name" value="WD40_rpt"/>
</dbReference>
<dbReference type="SUPFAM" id="SSF50978">
    <property type="entry name" value="WD40 repeat-like"/>
    <property type="match status" value="1"/>
</dbReference>
<feature type="region of interest" description="Disordered" evidence="4">
    <location>
        <begin position="35"/>
        <end position="72"/>
    </location>
</feature>
<dbReference type="SMART" id="SM00320">
    <property type="entry name" value="WD40"/>
    <property type="match status" value="6"/>
</dbReference>
<protein>
    <recommendedName>
        <fullName evidence="7">WD40 repeat-like protein</fullName>
    </recommendedName>
</protein>
<evidence type="ECO:0008006" key="7">
    <source>
        <dbReference type="Google" id="ProtNLM"/>
    </source>
</evidence>
<reference evidence="5 6" key="1">
    <citation type="submission" date="2024-10" db="EMBL/GenBank/DDBJ databases">
        <title>Updated reference genomes for cyclostephanoid diatoms.</title>
        <authorList>
            <person name="Roberts W.R."/>
            <person name="Alverson A.J."/>
        </authorList>
    </citation>
    <scope>NUCLEOTIDE SEQUENCE [LARGE SCALE GENOMIC DNA]</scope>
    <source>
        <strain evidence="5 6">AJA276-08</strain>
    </source>
</reference>
<feature type="repeat" description="WD" evidence="3">
    <location>
        <begin position="89"/>
        <end position="130"/>
    </location>
</feature>
<dbReference type="PROSITE" id="PS50294">
    <property type="entry name" value="WD_REPEATS_REGION"/>
    <property type="match status" value="1"/>
</dbReference>
<dbReference type="Proteomes" id="UP001530315">
    <property type="component" value="Unassembled WGS sequence"/>
</dbReference>
<evidence type="ECO:0000256" key="4">
    <source>
        <dbReference type="SAM" id="MobiDB-lite"/>
    </source>
</evidence>
<evidence type="ECO:0000256" key="3">
    <source>
        <dbReference type="PROSITE-ProRule" id="PRU00221"/>
    </source>
</evidence>
<dbReference type="Gene3D" id="2.130.10.10">
    <property type="entry name" value="YVTN repeat-like/Quinoprotein amine dehydrogenase"/>
    <property type="match status" value="2"/>
</dbReference>
<evidence type="ECO:0000256" key="1">
    <source>
        <dbReference type="ARBA" id="ARBA00022574"/>
    </source>
</evidence>
<evidence type="ECO:0000256" key="2">
    <source>
        <dbReference type="ARBA" id="ARBA00022737"/>
    </source>
</evidence>
<dbReference type="InterPro" id="IPR019775">
    <property type="entry name" value="WD40_repeat_CS"/>
</dbReference>
<dbReference type="PANTHER" id="PTHR19879:SF9">
    <property type="entry name" value="TRANSCRIPTION INITIATION FACTOR TFIID SUBUNIT 5"/>
    <property type="match status" value="1"/>
</dbReference>
<evidence type="ECO:0000313" key="6">
    <source>
        <dbReference type="Proteomes" id="UP001530315"/>
    </source>
</evidence>
<organism evidence="5 6">
    <name type="scientific">Stephanodiscus triporus</name>
    <dbReference type="NCBI Taxonomy" id="2934178"/>
    <lineage>
        <taxon>Eukaryota</taxon>
        <taxon>Sar</taxon>
        <taxon>Stramenopiles</taxon>
        <taxon>Ochrophyta</taxon>
        <taxon>Bacillariophyta</taxon>
        <taxon>Coscinodiscophyceae</taxon>
        <taxon>Thalassiosirophycidae</taxon>
        <taxon>Stephanodiscales</taxon>
        <taxon>Stephanodiscaceae</taxon>
        <taxon>Stephanodiscus</taxon>
    </lineage>
</organism>
<keyword evidence="2" id="KW-0677">Repeat</keyword>
<accession>A0ABD3P5P1</accession>